<feature type="signal peptide" evidence="1">
    <location>
        <begin position="1"/>
        <end position="20"/>
    </location>
</feature>
<name>A0A8S1HE94_9PELO</name>
<comment type="caution">
    <text evidence="2">The sequence shown here is derived from an EMBL/GenBank/DDBJ whole genome shotgun (WGS) entry which is preliminary data.</text>
</comment>
<sequence length="166" mass="19053">MLYWPSFYLSVLSLPFLITGLEKFVDENTVGLKNEFDDVCLSVKFRVEILNLQFNNTAAVPFDLAEGNVTGKCARESRSSAILSSTISHDERTKKLKFIFGIKEMRVKKVDELRWQLRKIVYSETFEGDSAVFESDNSSVIFSAPLNQKYVCKDRINVTLRSDEFK</sequence>
<evidence type="ECO:0000256" key="1">
    <source>
        <dbReference type="SAM" id="SignalP"/>
    </source>
</evidence>
<dbReference type="Gene3D" id="2.40.160.110">
    <property type="match status" value="1"/>
</dbReference>
<proteinExistence type="predicted"/>
<dbReference type="EMBL" id="CAJGYM010000050">
    <property type="protein sequence ID" value="CAD6195016.1"/>
    <property type="molecule type" value="Genomic_DNA"/>
</dbReference>
<evidence type="ECO:0000313" key="3">
    <source>
        <dbReference type="Proteomes" id="UP000835052"/>
    </source>
</evidence>
<dbReference type="Proteomes" id="UP000835052">
    <property type="component" value="Unassembled WGS sequence"/>
</dbReference>
<protein>
    <submittedName>
        <fullName evidence="2">Uncharacterized protein</fullName>
    </submittedName>
</protein>
<dbReference type="OrthoDB" id="5912629at2759"/>
<reference evidence="2" key="1">
    <citation type="submission" date="2020-10" db="EMBL/GenBank/DDBJ databases">
        <authorList>
            <person name="Kikuchi T."/>
        </authorList>
    </citation>
    <scope>NUCLEOTIDE SEQUENCE</scope>
    <source>
        <strain evidence="2">NKZ352</strain>
    </source>
</reference>
<organism evidence="2 3">
    <name type="scientific">Caenorhabditis auriculariae</name>
    <dbReference type="NCBI Taxonomy" id="2777116"/>
    <lineage>
        <taxon>Eukaryota</taxon>
        <taxon>Metazoa</taxon>
        <taxon>Ecdysozoa</taxon>
        <taxon>Nematoda</taxon>
        <taxon>Chromadorea</taxon>
        <taxon>Rhabditida</taxon>
        <taxon>Rhabditina</taxon>
        <taxon>Rhabditomorpha</taxon>
        <taxon>Rhabditoidea</taxon>
        <taxon>Rhabditidae</taxon>
        <taxon>Peloderinae</taxon>
        <taxon>Caenorhabditis</taxon>
    </lineage>
</organism>
<feature type="chain" id="PRO_5035943511" evidence="1">
    <location>
        <begin position="21"/>
        <end position="166"/>
    </location>
</feature>
<keyword evidence="1" id="KW-0732">Signal</keyword>
<accession>A0A8S1HE94</accession>
<keyword evidence="3" id="KW-1185">Reference proteome</keyword>
<dbReference type="AlphaFoldDB" id="A0A8S1HE94"/>
<gene>
    <name evidence="2" type="ORF">CAUJ_LOCUS10935</name>
</gene>
<evidence type="ECO:0000313" key="2">
    <source>
        <dbReference type="EMBL" id="CAD6195016.1"/>
    </source>
</evidence>